<organism evidence="1 2">
    <name type="scientific">Olpidium bornovanus</name>
    <dbReference type="NCBI Taxonomy" id="278681"/>
    <lineage>
        <taxon>Eukaryota</taxon>
        <taxon>Fungi</taxon>
        <taxon>Fungi incertae sedis</taxon>
        <taxon>Olpidiomycota</taxon>
        <taxon>Olpidiomycotina</taxon>
        <taxon>Olpidiomycetes</taxon>
        <taxon>Olpidiales</taxon>
        <taxon>Olpidiaceae</taxon>
        <taxon>Olpidium</taxon>
    </lineage>
</organism>
<evidence type="ECO:0000313" key="1">
    <source>
        <dbReference type="EMBL" id="KAG5459259.1"/>
    </source>
</evidence>
<proteinExistence type="predicted"/>
<name>A0A8H7ZU38_9FUNG</name>
<keyword evidence="2" id="KW-1185">Reference proteome</keyword>
<reference evidence="1 2" key="1">
    <citation type="journal article" name="Sci. Rep.">
        <title>Genome-scale phylogenetic analyses confirm Olpidium as the closest living zoosporic fungus to the non-flagellated, terrestrial fungi.</title>
        <authorList>
            <person name="Chang Y."/>
            <person name="Rochon D."/>
            <person name="Sekimoto S."/>
            <person name="Wang Y."/>
            <person name="Chovatia M."/>
            <person name="Sandor L."/>
            <person name="Salamov A."/>
            <person name="Grigoriev I.V."/>
            <person name="Stajich J.E."/>
            <person name="Spatafora J.W."/>
        </authorList>
    </citation>
    <scope>NUCLEOTIDE SEQUENCE [LARGE SCALE GENOMIC DNA]</scope>
    <source>
        <strain evidence="1">S191</strain>
    </source>
</reference>
<gene>
    <name evidence="1" type="ORF">BJ554DRAFT_357</name>
</gene>
<evidence type="ECO:0000313" key="2">
    <source>
        <dbReference type="Proteomes" id="UP000673691"/>
    </source>
</evidence>
<protein>
    <submittedName>
        <fullName evidence="1">Uncharacterized protein</fullName>
    </submittedName>
</protein>
<comment type="caution">
    <text evidence="1">The sequence shown here is derived from an EMBL/GenBank/DDBJ whole genome shotgun (WGS) entry which is preliminary data.</text>
</comment>
<dbReference type="Proteomes" id="UP000673691">
    <property type="component" value="Unassembled WGS sequence"/>
</dbReference>
<dbReference type="EMBL" id="JAEFCI010007130">
    <property type="protein sequence ID" value="KAG5459259.1"/>
    <property type="molecule type" value="Genomic_DNA"/>
</dbReference>
<sequence>MVRIPSSWAVRKTRIAISCGIEKRCTRQRCQRRIGEPKLYCFTSFPRKAKSHCDYWAAAVLRPDCRDSSLTAAPYTAWAAAADCLNTRLVVWLPILHDPQEHPREPAVRVLLAMPVVCTHPPVSNKQLLLGRLRTDTLDFRNIKVTREGNRRETAPQGVDGHLCRLGRPPLQSAFSPPRSAPCFR</sequence>
<dbReference type="AlphaFoldDB" id="A0A8H7ZU38"/>
<accession>A0A8H7ZU38</accession>